<organism evidence="1 2">
    <name type="scientific">Sphaerodactylus townsendi</name>
    <dbReference type="NCBI Taxonomy" id="933632"/>
    <lineage>
        <taxon>Eukaryota</taxon>
        <taxon>Metazoa</taxon>
        <taxon>Chordata</taxon>
        <taxon>Craniata</taxon>
        <taxon>Vertebrata</taxon>
        <taxon>Euteleostomi</taxon>
        <taxon>Lepidosauria</taxon>
        <taxon>Squamata</taxon>
        <taxon>Bifurcata</taxon>
        <taxon>Gekkota</taxon>
        <taxon>Sphaerodactylidae</taxon>
        <taxon>Sphaerodactylus</taxon>
    </lineage>
</organism>
<evidence type="ECO:0000313" key="2">
    <source>
        <dbReference type="Proteomes" id="UP000827872"/>
    </source>
</evidence>
<dbReference type="EMBL" id="CM037625">
    <property type="protein sequence ID" value="KAH7998102.1"/>
    <property type="molecule type" value="Genomic_DNA"/>
</dbReference>
<comment type="caution">
    <text evidence="1">The sequence shown here is derived from an EMBL/GenBank/DDBJ whole genome shotgun (WGS) entry which is preliminary data.</text>
</comment>
<proteinExistence type="predicted"/>
<accession>A0ACB8EZ80</accession>
<evidence type="ECO:0000313" key="1">
    <source>
        <dbReference type="EMBL" id="KAH7998102.1"/>
    </source>
</evidence>
<dbReference type="Proteomes" id="UP000827872">
    <property type="component" value="Linkage Group LG12"/>
</dbReference>
<sequence>MKSITKQMGTNCSICSVDMQQFQLPEGKKNLSFSPWDVNPDLVELFSAFFQPDRLPLSMVVSRPGLFTLRDIHQKVVRKVHGLLVASPQTKKEFSAKISVVPNPNMDPSKFPIIMGIDNGTRCISSGMASRPVLKLEAQETRVINLLFLPDRFQNRRILDLYRNSNEAKRFTFTTSFKDNTQRFESVAFPGWYLSTCRHSNRPLQLTNRLGAEKITDFYFRKV</sequence>
<keyword evidence="2" id="KW-1185">Reference proteome</keyword>
<reference evidence="1" key="1">
    <citation type="submission" date="2021-08" db="EMBL/GenBank/DDBJ databases">
        <title>The first chromosome-level gecko genome reveals the dynamic sex chromosomes of Neotropical dwarf geckos (Sphaerodactylidae: Sphaerodactylus).</title>
        <authorList>
            <person name="Pinto B.J."/>
            <person name="Keating S.E."/>
            <person name="Gamble T."/>
        </authorList>
    </citation>
    <scope>NUCLEOTIDE SEQUENCE</scope>
    <source>
        <strain evidence="1">TG3544</strain>
    </source>
</reference>
<gene>
    <name evidence="1" type="ORF">K3G42_012518</name>
</gene>
<protein>
    <submittedName>
        <fullName evidence="1">Uncharacterized protein</fullName>
    </submittedName>
</protein>
<name>A0ACB8EZ80_9SAUR</name>